<name>A0A1M7UYF6_9FIRM</name>
<dbReference type="GO" id="GO:0008832">
    <property type="term" value="F:dGTPase activity"/>
    <property type="evidence" value="ECO:0007669"/>
    <property type="project" value="TreeGrafter"/>
</dbReference>
<organism evidence="3 4">
    <name type="scientific">Desulfitobacterium chlororespirans DSM 11544</name>
    <dbReference type="NCBI Taxonomy" id="1121395"/>
    <lineage>
        <taxon>Bacteria</taxon>
        <taxon>Bacillati</taxon>
        <taxon>Bacillota</taxon>
        <taxon>Clostridia</taxon>
        <taxon>Eubacteriales</taxon>
        <taxon>Desulfitobacteriaceae</taxon>
        <taxon>Desulfitobacterium</taxon>
    </lineage>
</organism>
<sequence length="378" mass="43928">MTTYREQQENWEEQFLSPNAKKSKYAGRWQKEEPDAYRTNYQRDIGRILYSDAFRRLRLKTQVFSATGLNQHNRTRLTHSLEVAQIAKSIARPLNLNTDLTEAIALGHDLGHTPFGHAGEDALQKCLEGITTFNHNAQSVWILQKTLCHRKNLQGKPYPGFNLTYDVVEGVWKHTSYQKTVGEFKELENLNPEQPASLEGQVVDISDGIAYLMHDIDDGIRNKLLRLEELKDVWLKNTDLPFNDNWGHVFIYDSISYNQNKDEIQFSPHVSELYEVIKALALEKIIKSSAVKEADQYGKDIVSTIYEYCLHHPEYVLNKFERRNRYISDKYGIERVIVDYIQWLGDETAEAVYNKIINGKSPEFEPHKQIYEEEVAIL</sequence>
<keyword evidence="4" id="KW-1185">Reference proteome</keyword>
<dbReference type="Gene3D" id="1.10.3210.10">
    <property type="entry name" value="Hypothetical protein af1432"/>
    <property type="match status" value="1"/>
</dbReference>
<proteinExistence type="predicted"/>
<dbReference type="EMBL" id="FRDN01000021">
    <property type="protein sequence ID" value="SHN87994.1"/>
    <property type="molecule type" value="Genomic_DNA"/>
</dbReference>
<gene>
    <name evidence="3" type="ORF">SAMN02745215_05075</name>
</gene>
<dbReference type="Pfam" id="PF01966">
    <property type="entry name" value="HD"/>
    <property type="match status" value="1"/>
</dbReference>
<dbReference type="AlphaFoldDB" id="A0A1M7UYF6"/>
<dbReference type="CDD" id="cd00077">
    <property type="entry name" value="HDc"/>
    <property type="match status" value="1"/>
</dbReference>
<dbReference type="SUPFAM" id="SSF109604">
    <property type="entry name" value="HD-domain/PDEase-like"/>
    <property type="match status" value="1"/>
</dbReference>
<dbReference type="PROSITE" id="PS51831">
    <property type="entry name" value="HD"/>
    <property type="match status" value="1"/>
</dbReference>
<dbReference type="InterPro" id="IPR006674">
    <property type="entry name" value="HD_domain"/>
</dbReference>
<accession>A0A1M7UYF6</accession>
<reference evidence="4" key="1">
    <citation type="submission" date="2016-12" db="EMBL/GenBank/DDBJ databases">
        <authorList>
            <person name="Varghese N."/>
            <person name="Submissions S."/>
        </authorList>
    </citation>
    <scope>NUCLEOTIDE SEQUENCE [LARGE SCALE GENOMIC DNA]</scope>
    <source>
        <strain evidence="4">DSM 11544</strain>
    </source>
</reference>
<keyword evidence="1" id="KW-0378">Hydrolase</keyword>
<evidence type="ECO:0000313" key="3">
    <source>
        <dbReference type="EMBL" id="SHN87994.1"/>
    </source>
</evidence>
<dbReference type="InterPro" id="IPR006261">
    <property type="entry name" value="dGTPase"/>
</dbReference>
<evidence type="ECO:0000256" key="1">
    <source>
        <dbReference type="ARBA" id="ARBA00022801"/>
    </source>
</evidence>
<dbReference type="SMART" id="SM00471">
    <property type="entry name" value="HDc"/>
    <property type="match status" value="1"/>
</dbReference>
<feature type="domain" description="HD" evidence="2">
    <location>
        <begin position="76"/>
        <end position="212"/>
    </location>
</feature>
<dbReference type="InterPro" id="IPR003607">
    <property type="entry name" value="HD/PDEase_dom"/>
</dbReference>
<dbReference type="RefSeq" id="WP_072775142.1">
    <property type="nucleotide sequence ID" value="NZ_FRDN01000021.1"/>
</dbReference>
<dbReference type="NCBIfam" id="TIGR01353">
    <property type="entry name" value="dGTP_triPase"/>
    <property type="match status" value="1"/>
</dbReference>
<dbReference type="Pfam" id="PF13286">
    <property type="entry name" value="HD_assoc"/>
    <property type="match status" value="1"/>
</dbReference>
<dbReference type="InterPro" id="IPR026875">
    <property type="entry name" value="PHydrolase_assoc_dom"/>
</dbReference>
<dbReference type="STRING" id="1121395.SAMN02745215_05075"/>
<dbReference type="Proteomes" id="UP000184010">
    <property type="component" value="Unassembled WGS sequence"/>
</dbReference>
<dbReference type="PANTHER" id="PTHR11373:SF43">
    <property type="entry name" value="DEOXYGUANOSINETRIPHOSPHATE TRIPHOSPHOHYDROLASE-LIKE PROTEIN"/>
    <property type="match status" value="1"/>
</dbReference>
<dbReference type="PANTHER" id="PTHR11373">
    <property type="entry name" value="DEOXYNUCLEOSIDE TRIPHOSPHATE TRIPHOSPHOHYDROLASE"/>
    <property type="match status" value="1"/>
</dbReference>
<dbReference type="GO" id="GO:0006203">
    <property type="term" value="P:dGTP catabolic process"/>
    <property type="evidence" value="ECO:0007669"/>
    <property type="project" value="TreeGrafter"/>
</dbReference>
<evidence type="ECO:0000259" key="2">
    <source>
        <dbReference type="PROSITE" id="PS51831"/>
    </source>
</evidence>
<dbReference type="InterPro" id="IPR050135">
    <property type="entry name" value="dGTPase-like"/>
</dbReference>
<protein>
    <submittedName>
        <fullName evidence="3">dGTPase</fullName>
    </submittedName>
</protein>
<evidence type="ECO:0000313" key="4">
    <source>
        <dbReference type="Proteomes" id="UP000184010"/>
    </source>
</evidence>